<gene>
    <name evidence="3" type="ORF">TRFO_08210</name>
</gene>
<dbReference type="PANTHER" id="PTHR13196">
    <property type="entry name" value="DENN DOMAIN-CONTAINING"/>
    <property type="match status" value="1"/>
</dbReference>
<dbReference type="InterPro" id="IPR001194">
    <property type="entry name" value="cDENN_dom"/>
</dbReference>
<accession>A0A1J4JMH4</accession>
<evidence type="ECO:0000256" key="1">
    <source>
        <dbReference type="SAM" id="MobiDB-lite"/>
    </source>
</evidence>
<dbReference type="InterPro" id="IPR040032">
    <property type="entry name" value="DENND1A/B/C"/>
</dbReference>
<dbReference type="VEuPathDB" id="TrichDB:TRFO_08210"/>
<feature type="compositionally biased region" description="Basic and acidic residues" evidence="1">
    <location>
        <begin position="613"/>
        <end position="622"/>
    </location>
</feature>
<dbReference type="GO" id="GO:1901981">
    <property type="term" value="F:phosphatidylinositol phosphate binding"/>
    <property type="evidence" value="ECO:0007669"/>
    <property type="project" value="TreeGrafter"/>
</dbReference>
<protein>
    <recommendedName>
        <fullName evidence="2">UDENN domain-containing protein</fullName>
    </recommendedName>
</protein>
<feature type="compositionally biased region" description="Polar residues" evidence="1">
    <location>
        <begin position="576"/>
        <end position="612"/>
    </location>
</feature>
<proteinExistence type="predicted"/>
<dbReference type="AlphaFoldDB" id="A0A1J4JMH4"/>
<comment type="caution">
    <text evidence="3">The sequence shown here is derived from an EMBL/GenBank/DDBJ whole genome shotgun (WGS) entry which is preliminary data.</text>
</comment>
<reference evidence="3" key="1">
    <citation type="submission" date="2016-10" db="EMBL/GenBank/DDBJ databases">
        <authorList>
            <person name="Benchimol M."/>
            <person name="Almeida L.G."/>
            <person name="Vasconcelos A.T."/>
            <person name="Perreira-Neves A."/>
            <person name="Rosa I.A."/>
            <person name="Tasca T."/>
            <person name="Bogo M.R."/>
            <person name="de Souza W."/>
        </authorList>
    </citation>
    <scope>NUCLEOTIDE SEQUENCE [LARGE SCALE GENOMIC DNA]</scope>
    <source>
        <strain evidence="3">K</strain>
    </source>
</reference>
<dbReference type="InterPro" id="IPR037516">
    <property type="entry name" value="Tripartite_DENN"/>
</dbReference>
<dbReference type="InterPro" id="IPR043153">
    <property type="entry name" value="DENN_C"/>
</dbReference>
<dbReference type="GO" id="GO:0005085">
    <property type="term" value="F:guanyl-nucleotide exchange factor activity"/>
    <property type="evidence" value="ECO:0007669"/>
    <property type="project" value="InterPro"/>
</dbReference>
<sequence length="622" mass="69134">MLKFCDQEPKALITHLFTITVTHETSKYAVKANQIFPTTAADENLIKNVQLFSFPDFSAIESKSFFTFVIGDTHCDFQIGFVLYSNSFSARVILSSFYYPDLFRELLKLPETELFEQVKKLNKEEIRSSVQIKKTVFYLDGGRQRQKLMKLIFDTFSPFDISKIVIAMLQARHIFCVSSSASVCSQFAAALPLLIEPFRWDMNTIPVVPMKLKDITQVPVPTLIGLTHAEVLLEGRVASHIIVNCDVKLVIDNPSLDSHDSNVRLKVLTQQTKFHTTMTAILHAWQNSPGFPHKQVNKALQNFIALYLQIYTGPVTSPEALIAALAKLPEFLESSQVIQDLLNKEHAPKSVIEAFERWFDDVFKRNSMKPVRIGKQPSKSTSQGDVNLLDFADDDKHKVANSPIKNSTQGKHSMTVSASTPGLADYRQESDDIGSTMLIDFADEHPSANTSNDLLIDFGGGNQIGSNSNLTMNSLNESANSTPKKKPKDDLLGIFDMPDDPITLSPTNPTQMNSNQINSNPMSPQMQMGNGSMNGSAEFVDFMPFNATGSPQARGAINSPNNQANEGGDLLGFDFSSPSKMNENTNNRMSNPFNTLGNDQMLSPTRKANQPHPTDDPFDLFK</sequence>
<dbReference type="Gene3D" id="3.30.450.200">
    <property type="match status" value="1"/>
</dbReference>
<dbReference type="EMBL" id="MLAK01000982">
    <property type="protein sequence ID" value="OHS99897.1"/>
    <property type="molecule type" value="Genomic_DNA"/>
</dbReference>
<dbReference type="PANTHER" id="PTHR13196:SF14">
    <property type="entry name" value="UDENN DOMAIN-CONTAINING PROTEIN"/>
    <property type="match status" value="1"/>
</dbReference>
<dbReference type="Proteomes" id="UP000179807">
    <property type="component" value="Unassembled WGS sequence"/>
</dbReference>
<feature type="region of interest" description="Disordered" evidence="1">
    <location>
        <begin position="551"/>
        <end position="622"/>
    </location>
</feature>
<dbReference type="OrthoDB" id="6019893at2759"/>
<dbReference type="GeneID" id="94828859"/>
<keyword evidence="4" id="KW-1185">Reference proteome</keyword>
<feature type="domain" description="UDENN" evidence="2">
    <location>
        <begin position="14"/>
        <end position="370"/>
    </location>
</feature>
<dbReference type="GO" id="GO:0005829">
    <property type="term" value="C:cytosol"/>
    <property type="evidence" value="ECO:0007669"/>
    <property type="project" value="TreeGrafter"/>
</dbReference>
<evidence type="ECO:0000259" key="2">
    <source>
        <dbReference type="PROSITE" id="PS50211"/>
    </source>
</evidence>
<evidence type="ECO:0000313" key="3">
    <source>
        <dbReference type="EMBL" id="OHS99897.1"/>
    </source>
</evidence>
<dbReference type="Gene3D" id="3.40.50.11500">
    <property type="match status" value="1"/>
</dbReference>
<organism evidence="3 4">
    <name type="scientific">Tritrichomonas foetus</name>
    <dbReference type="NCBI Taxonomy" id="1144522"/>
    <lineage>
        <taxon>Eukaryota</taxon>
        <taxon>Metamonada</taxon>
        <taxon>Parabasalia</taxon>
        <taxon>Tritrichomonadida</taxon>
        <taxon>Tritrichomonadidae</taxon>
        <taxon>Tritrichomonas</taxon>
    </lineage>
</organism>
<dbReference type="GO" id="GO:0006897">
    <property type="term" value="P:endocytosis"/>
    <property type="evidence" value="ECO:0007669"/>
    <property type="project" value="TreeGrafter"/>
</dbReference>
<dbReference type="GO" id="GO:0032456">
    <property type="term" value="P:endocytic recycling"/>
    <property type="evidence" value="ECO:0007669"/>
    <property type="project" value="TreeGrafter"/>
</dbReference>
<dbReference type="PROSITE" id="PS50211">
    <property type="entry name" value="DENN"/>
    <property type="match status" value="1"/>
</dbReference>
<dbReference type="SMART" id="SM00799">
    <property type="entry name" value="DENN"/>
    <property type="match status" value="1"/>
</dbReference>
<name>A0A1J4JMH4_9EUKA</name>
<dbReference type="RefSeq" id="XP_068353034.1">
    <property type="nucleotide sequence ID" value="XM_068494155.1"/>
</dbReference>
<evidence type="ECO:0000313" key="4">
    <source>
        <dbReference type="Proteomes" id="UP000179807"/>
    </source>
</evidence>
<dbReference type="Pfam" id="PF02141">
    <property type="entry name" value="DENN"/>
    <property type="match status" value="1"/>
</dbReference>